<dbReference type="AlphaFoldDB" id="A0ABD2BS07"/>
<evidence type="ECO:0000256" key="1">
    <source>
        <dbReference type="ARBA" id="ARBA00022729"/>
    </source>
</evidence>
<comment type="caution">
    <text evidence="3">The sequence shown here is derived from an EMBL/GenBank/DDBJ whole genome shotgun (WGS) entry which is preliminary data.</text>
</comment>
<keyword evidence="1" id="KW-0732">Signal</keyword>
<keyword evidence="4" id="KW-1185">Reference proteome</keyword>
<dbReference type="EMBL" id="JAUDFV010000064">
    <property type="protein sequence ID" value="KAL2735566.1"/>
    <property type="molecule type" value="Genomic_DNA"/>
</dbReference>
<dbReference type="Pfam" id="PF17064">
    <property type="entry name" value="QVR"/>
    <property type="match status" value="1"/>
</dbReference>
<keyword evidence="2" id="KW-0325">Glycoprotein</keyword>
<dbReference type="InterPro" id="IPR031424">
    <property type="entry name" value="QVR-like"/>
</dbReference>
<sequence length="87" mass="9545">MCRKITQVIEFSVNGLPANTRVIRSCGWIESTYKGRCYQRSGFGGRQEVCSCLHDYCNGATTGVDQPPKTFILSCALGVILLAIARN</sequence>
<evidence type="ECO:0008006" key="5">
    <source>
        <dbReference type="Google" id="ProtNLM"/>
    </source>
</evidence>
<evidence type="ECO:0000313" key="3">
    <source>
        <dbReference type="EMBL" id="KAL2735566.1"/>
    </source>
</evidence>
<evidence type="ECO:0000313" key="4">
    <source>
        <dbReference type="Proteomes" id="UP001607302"/>
    </source>
</evidence>
<reference evidence="3 4" key="1">
    <citation type="journal article" date="2024" name="Ann. Entomol. Soc. Am.">
        <title>Genomic analyses of the southern and eastern yellowjacket wasps (Hymenoptera: Vespidae) reveal evolutionary signatures of social life.</title>
        <authorList>
            <person name="Catto M.A."/>
            <person name="Caine P.B."/>
            <person name="Orr S.E."/>
            <person name="Hunt B.G."/>
            <person name="Goodisman M.A.D."/>
        </authorList>
    </citation>
    <scope>NUCLEOTIDE SEQUENCE [LARGE SCALE GENOMIC DNA]</scope>
    <source>
        <strain evidence="3">233</strain>
        <tissue evidence="3">Head and thorax</tissue>
    </source>
</reference>
<name>A0ABD2BS07_VESSQ</name>
<protein>
    <recommendedName>
        <fullName evidence="5">Protein sleepless</fullName>
    </recommendedName>
</protein>
<dbReference type="Proteomes" id="UP001607302">
    <property type="component" value="Unassembled WGS sequence"/>
</dbReference>
<proteinExistence type="predicted"/>
<organism evidence="3 4">
    <name type="scientific">Vespula squamosa</name>
    <name type="common">Southern yellow jacket</name>
    <name type="synonym">Wasp</name>
    <dbReference type="NCBI Taxonomy" id="30214"/>
    <lineage>
        <taxon>Eukaryota</taxon>
        <taxon>Metazoa</taxon>
        <taxon>Ecdysozoa</taxon>
        <taxon>Arthropoda</taxon>
        <taxon>Hexapoda</taxon>
        <taxon>Insecta</taxon>
        <taxon>Pterygota</taxon>
        <taxon>Neoptera</taxon>
        <taxon>Endopterygota</taxon>
        <taxon>Hymenoptera</taxon>
        <taxon>Apocrita</taxon>
        <taxon>Aculeata</taxon>
        <taxon>Vespoidea</taxon>
        <taxon>Vespidae</taxon>
        <taxon>Vespinae</taxon>
        <taxon>Vespula</taxon>
    </lineage>
</organism>
<evidence type="ECO:0000256" key="2">
    <source>
        <dbReference type="ARBA" id="ARBA00023180"/>
    </source>
</evidence>
<accession>A0ABD2BS07</accession>
<gene>
    <name evidence="3" type="ORF">V1478_003206</name>
</gene>